<evidence type="ECO:0000313" key="2">
    <source>
        <dbReference type="EMBL" id="KAK7994611.1"/>
    </source>
</evidence>
<protein>
    <recommendedName>
        <fullName evidence="4">Extracellular membrane protein CFEM domain-containing protein</fullName>
    </recommendedName>
</protein>
<dbReference type="EMBL" id="JAQQWI010000024">
    <property type="protein sequence ID" value="KAK7994611.1"/>
    <property type="molecule type" value="Genomic_DNA"/>
</dbReference>
<evidence type="ECO:0000256" key="1">
    <source>
        <dbReference type="SAM" id="SignalP"/>
    </source>
</evidence>
<evidence type="ECO:0000313" key="3">
    <source>
        <dbReference type="Proteomes" id="UP001396898"/>
    </source>
</evidence>
<feature type="chain" id="PRO_5045122381" description="Extracellular membrane protein CFEM domain-containing protein" evidence="1">
    <location>
        <begin position="20"/>
        <end position="209"/>
    </location>
</feature>
<organism evidence="2 3">
    <name type="scientific">Apiospora marii</name>
    <dbReference type="NCBI Taxonomy" id="335849"/>
    <lineage>
        <taxon>Eukaryota</taxon>
        <taxon>Fungi</taxon>
        <taxon>Dikarya</taxon>
        <taxon>Ascomycota</taxon>
        <taxon>Pezizomycotina</taxon>
        <taxon>Sordariomycetes</taxon>
        <taxon>Xylariomycetidae</taxon>
        <taxon>Amphisphaeriales</taxon>
        <taxon>Apiosporaceae</taxon>
        <taxon>Apiospora</taxon>
    </lineage>
</organism>
<sequence length="209" mass="22597">MHLNHLILYSWVVPATVMAQRIFIDELPGYKALPSCAERPIHTIVKDMSKGCGDHQKTTSYSCFCTASSTKFVSLISKEVAKLCLPDTTTAVEQATDLFGSYCAIGTAANGTADSVWIRDDTRDADPVEPECSPNGVAGCGHEPTNLARVAFRNGLVRRRQIPVVQSNLGICLTWFWHGRGVVKVAKSEETGEAGRVGTGRDGSLCTHV</sequence>
<feature type="signal peptide" evidence="1">
    <location>
        <begin position="1"/>
        <end position="19"/>
    </location>
</feature>
<gene>
    <name evidence="2" type="ORF">PG991_016199</name>
</gene>
<keyword evidence="3" id="KW-1185">Reference proteome</keyword>
<keyword evidence="1" id="KW-0732">Signal</keyword>
<reference evidence="2 3" key="1">
    <citation type="submission" date="2023-01" db="EMBL/GenBank/DDBJ databases">
        <title>Analysis of 21 Apiospora genomes using comparative genomics revels a genus with tremendous synthesis potential of carbohydrate active enzymes and secondary metabolites.</title>
        <authorList>
            <person name="Sorensen T."/>
        </authorList>
    </citation>
    <scope>NUCLEOTIDE SEQUENCE [LARGE SCALE GENOMIC DNA]</scope>
    <source>
        <strain evidence="2 3">CBS 20057</strain>
    </source>
</reference>
<proteinExistence type="predicted"/>
<accession>A0ABR1R116</accession>
<name>A0ABR1R116_9PEZI</name>
<evidence type="ECO:0008006" key="4">
    <source>
        <dbReference type="Google" id="ProtNLM"/>
    </source>
</evidence>
<dbReference type="Proteomes" id="UP001396898">
    <property type="component" value="Unassembled WGS sequence"/>
</dbReference>
<comment type="caution">
    <text evidence="2">The sequence shown here is derived from an EMBL/GenBank/DDBJ whole genome shotgun (WGS) entry which is preliminary data.</text>
</comment>